<dbReference type="Proteomes" id="UP000184476">
    <property type="component" value="Unassembled WGS sequence"/>
</dbReference>
<dbReference type="EMBL" id="FQVL01000002">
    <property type="protein sequence ID" value="SHE61790.1"/>
    <property type="molecule type" value="Genomic_DNA"/>
</dbReference>
<protein>
    <submittedName>
        <fullName evidence="3">YggT family protein</fullName>
    </submittedName>
</protein>
<feature type="transmembrane region" description="Helical" evidence="2">
    <location>
        <begin position="71"/>
        <end position="94"/>
    </location>
</feature>
<dbReference type="PANTHER" id="PTHR33219">
    <property type="entry name" value="YLMG HOMOLOG PROTEIN 2, CHLOROPLASTIC"/>
    <property type="match status" value="1"/>
</dbReference>
<gene>
    <name evidence="3" type="ORF">SAMN05444392_10285</name>
</gene>
<evidence type="ECO:0000256" key="2">
    <source>
        <dbReference type="SAM" id="Phobius"/>
    </source>
</evidence>
<dbReference type="AlphaFoldDB" id="A0A1M4UYR6"/>
<comment type="similarity">
    <text evidence="1">Belongs to the YggT family.</text>
</comment>
<dbReference type="Pfam" id="PF02325">
    <property type="entry name" value="CCB3_YggT"/>
    <property type="match status" value="1"/>
</dbReference>
<dbReference type="PANTHER" id="PTHR33219:SF14">
    <property type="entry name" value="PROTEIN COFACTOR ASSEMBLY OF COMPLEX C SUBUNIT B CCB3, CHLOROPLASTIC-RELATED"/>
    <property type="match status" value="1"/>
</dbReference>
<evidence type="ECO:0000256" key="1">
    <source>
        <dbReference type="ARBA" id="ARBA00010894"/>
    </source>
</evidence>
<feature type="transmembrane region" description="Helical" evidence="2">
    <location>
        <begin position="7"/>
        <end position="28"/>
    </location>
</feature>
<organism evidence="3 4">
    <name type="scientific">Seinonella peptonophila</name>
    <dbReference type="NCBI Taxonomy" id="112248"/>
    <lineage>
        <taxon>Bacteria</taxon>
        <taxon>Bacillati</taxon>
        <taxon>Bacillota</taxon>
        <taxon>Bacilli</taxon>
        <taxon>Bacillales</taxon>
        <taxon>Thermoactinomycetaceae</taxon>
        <taxon>Seinonella</taxon>
    </lineage>
</organism>
<dbReference type="InterPro" id="IPR003425">
    <property type="entry name" value="CCB3/YggT"/>
</dbReference>
<accession>A0A1M4UYR6</accession>
<dbReference type="GO" id="GO:0016020">
    <property type="term" value="C:membrane"/>
    <property type="evidence" value="ECO:0007669"/>
    <property type="project" value="InterPro"/>
</dbReference>
<evidence type="ECO:0000313" key="3">
    <source>
        <dbReference type="EMBL" id="SHE61790.1"/>
    </source>
</evidence>
<keyword evidence="2" id="KW-0812">Transmembrane</keyword>
<keyword evidence="2" id="KW-1133">Transmembrane helix</keyword>
<sequence>MTDSMDWILFILSWAFNIYSILIFIYILMSWIPQLQESSVGRVLAMIVEPYLSVFRRIIPPIGMIDLSPIVAILALRFIYLGLVYLIGLIGMVFV</sequence>
<keyword evidence="4" id="KW-1185">Reference proteome</keyword>
<evidence type="ECO:0000313" key="4">
    <source>
        <dbReference type="Proteomes" id="UP000184476"/>
    </source>
</evidence>
<reference evidence="3 4" key="1">
    <citation type="submission" date="2016-11" db="EMBL/GenBank/DDBJ databases">
        <authorList>
            <person name="Jaros S."/>
            <person name="Januszkiewicz K."/>
            <person name="Wedrychowicz H."/>
        </authorList>
    </citation>
    <scope>NUCLEOTIDE SEQUENCE [LARGE SCALE GENOMIC DNA]</scope>
    <source>
        <strain evidence="3 4">DSM 44666</strain>
    </source>
</reference>
<proteinExistence type="inferred from homology"/>
<name>A0A1M4UYR6_9BACL</name>
<keyword evidence="2" id="KW-0472">Membrane</keyword>
<dbReference type="STRING" id="112248.SAMN05444392_10285"/>